<organism evidence="12 13">
    <name type="scientific">Prevotella bivia DNF00320</name>
    <dbReference type="NCBI Taxonomy" id="1401068"/>
    <lineage>
        <taxon>Bacteria</taxon>
        <taxon>Pseudomonadati</taxon>
        <taxon>Bacteroidota</taxon>
        <taxon>Bacteroidia</taxon>
        <taxon>Bacteroidales</taxon>
        <taxon>Prevotellaceae</taxon>
        <taxon>Prevotella</taxon>
    </lineage>
</organism>
<accession>A0A096AFR3</accession>
<evidence type="ECO:0000256" key="4">
    <source>
        <dbReference type="ARBA" id="ARBA00022694"/>
    </source>
</evidence>
<dbReference type="CDD" id="cd01998">
    <property type="entry name" value="MnmA_TRMU-like"/>
    <property type="match status" value="1"/>
</dbReference>
<dbReference type="NCBIfam" id="NF001138">
    <property type="entry name" value="PRK00143.1"/>
    <property type="match status" value="1"/>
</dbReference>
<dbReference type="GO" id="GO:0103016">
    <property type="term" value="F:tRNA-uridine 2-sulfurtransferase activity"/>
    <property type="evidence" value="ECO:0007669"/>
    <property type="project" value="UniProtKB-EC"/>
</dbReference>
<keyword evidence="4" id="KW-0819">tRNA processing</keyword>
<dbReference type="Gene3D" id="3.40.50.620">
    <property type="entry name" value="HUPs"/>
    <property type="match status" value="1"/>
</dbReference>
<evidence type="ECO:0000256" key="6">
    <source>
        <dbReference type="ARBA" id="ARBA00022840"/>
    </source>
</evidence>
<evidence type="ECO:0000313" key="12">
    <source>
        <dbReference type="EMBL" id="KGF45351.1"/>
    </source>
</evidence>
<dbReference type="EC" id="2.8.1.13" evidence="1"/>
<evidence type="ECO:0000256" key="9">
    <source>
        <dbReference type="ARBA" id="ARBA00051542"/>
    </source>
</evidence>
<dbReference type="NCBIfam" id="TIGR00420">
    <property type="entry name" value="trmU"/>
    <property type="match status" value="1"/>
</dbReference>
<dbReference type="RefSeq" id="WP_036866332.1">
    <property type="nucleotide sequence ID" value="NZ_JRNQ01000017.1"/>
</dbReference>
<dbReference type="Gene3D" id="2.40.30.10">
    <property type="entry name" value="Translation factors"/>
    <property type="match status" value="1"/>
</dbReference>
<dbReference type="OrthoDB" id="9800696at2"/>
<dbReference type="PANTHER" id="PTHR43052">
    <property type="match status" value="1"/>
</dbReference>
<dbReference type="InterPro" id="IPR014729">
    <property type="entry name" value="Rossmann-like_a/b/a_fold"/>
</dbReference>
<dbReference type="AlphaFoldDB" id="A0A096AFR3"/>
<keyword evidence="2" id="KW-0820">tRNA-binding</keyword>
<evidence type="ECO:0000256" key="5">
    <source>
        <dbReference type="ARBA" id="ARBA00022741"/>
    </source>
</evidence>
<dbReference type="Pfam" id="PF20258">
    <property type="entry name" value="tRNA_Me_trans_C"/>
    <property type="match status" value="1"/>
</dbReference>
<dbReference type="GO" id="GO:0008033">
    <property type="term" value="P:tRNA processing"/>
    <property type="evidence" value="ECO:0007669"/>
    <property type="project" value="UniProtKB-KW"/>
</dbReference>
<evidence type="ECO:0000256" key="3">
    <source>
        <dbReference type="ARBA" id="ARBA00022679"/>
    </source>
</evidence>
<keyword evidence="6" id="KW-0067">ATP-binding</keyword>
<evidence type="ECO:0000313" key="13">
    <source>
        <dbReference type="Proteomes" id="UP000029525"/>
    </source>
</evidence>
<comment type="caution">
    <text evidence="12">The sequence shown here is derived from an EMBL/GenBank/DDBJ whole genome shotgun (WGS) entry which is preliminary data.</text>
</comment>
<dbReference type="FunFam" id="2.30.30.280:FF:000001">
    <property type="entry name" value="tRNA-specific 2-thiouridylase MnmA"/>
    <property type="match status" value="1"/>
</dbReference>
<dbReference type="Gene3D" id="2.30.30.280">
    <property type="entry name" value="Adenine nucleotide alpha hydrolases-like domains"/>
    <property type="match status" value="1"/>
</dbReference>
<dbReference type="InterPro" id="IPR046885">
    <property type="entry name" value="MnmA-like_C"/>
</dbReference>
<dbReference type="InterPro" id="IPR004506">
    <property type="entry name" value="MnmA-like"/>
</dbReference>
<dbReference type="Proteomes" id="UP000029525">
    <property type="component" value="Unassembled WGS sequence"/>
</dbReference>
<feature type="domain" description="tRNA-specific 2-thiouridylase MnmA-like C-terminal" evidence="10">
    <location>
        <begin position="316"/>
        <end position="384"/>
    </location>
</feature>
<name>A0A096AFR3_9BACT</name>
<evidence type="ECO:0000256" key="7">
    <source>
        <dbReference type="ARBA" id="ARBA00022884"/>
    </source>
</evidence>
<proteinExistence type="predicted"/>
<keyword evidence="7" id="KW-0694">RNA-binding</keyword>
<dbReference type="EMBL" id="JRNQ01000017">
    <property type="protein sequence ID" value="KGF45351.1"/>
    <property type="molecule type" value="Genomic_DNA"/>
</dbReference>
<dbReference type="Pfam" id="PF20259">
    <property type="entry name" value="tRNA_Me_trans_M"/>
    <property type="match status" value="1"/>
</dbReference>
<feature type="domain" description="tRNA-specific 2-thiouridylase MnmA-like central" evidence="11">
    <location>
        <begin position="209"/>
        <end position="271"/>
    </location>
</feature>
<reference evidence="12 13" key="1">
    <citation type="submission" date="2014-07" db="EMBL/GenBank/DDBJ databases">
        <authorList>
            <person name="McCorrison J."/>
            <person name="Sanka R."/>
            <person name="Torralba M."/>
            <person name="Gillis M."/>
            <person name="Haft D.H."/>
            <person name="Methe B."/>
            <person name="Sutton G."/>
            <person name="Nelson K.E."/>
        </authorList>
    </citation>
    <scope>NUCLEOTIDE SEQUENCE [LARGE SCALE GENOMIC DNA]</scope>
    <source>
        <strain evidence="12 13">DNF00320</strain>
    </source>
</reference>
<dbReference type="SUPFAM" id="SSF52402">
    <property type="entry name" value="Adenine nucleotide alpha hydrolases-like"/>
    <property type="match status" value="1"/>
</dbReference>
<evidence type="ECO:0000256" key="1">
    <source>
        <dbReference type="ARBA" id="ARBA00011949"/>
    </source>
</evidence>
<dbReference type="GO" id="GO:0000049">
    <property type="term" value="F:tRNA binding"/>
    <property type="evidence" value="ECO:0007669"/>
    <property type="project" value="UniProtKB-KW"/>
</dbReference>
<keyword evidence="5" id="KW-0547">Nucleotide-binding</keyword>
<dbReference type="Pfam" id="PF03054">
    <property type="entry name" value="tRNA_Me_trans"/>
    <property type="match status" value="1"/>
</dbReference>
<dbReference type="PANTHER" id="PTHR43052:SF1">
    <property type="entry name" value="TRNA-5-TAURINOMETHYLURIDINE 2-SULFURTRANSFERASE"/>
    <property type="match status" value="1"/>
</dbReference>
<evidence type="ECO:0000256" key="2">
    <source>
        <dbReference type="ARBA" id="ARBA00022555"/>
    </source>
</evidence>
<evidence type="ECO:0000259" key="10">
    <source>
        <dbReference type="Pfam" id="PF20258"/>
    </source>
</evidence>
<keyword evidence="8" id="KW-1015">Disulfide bond</keyword>
<evidence type="ECO:0000256" key="8">
    <source>
        <dbReference type="ARBA" id="ARBA00023157"/>
    </source>
</evidence>
<dbReference type="GO" id="GO:0005524">
    <property type="term" value="F:ATP binding"/>
    <property type="evidence" value="ECO:0007669"/>
    <property type="project" value="UniProtKB-KW"/>
</dbReference>
<protein>
    <recommendedName>
        <fullName evidence="1">tRNA-uridine 2-sulfurtransferase</fullName>
        <ecNumber evidence="1">2.8.1.13</ecNumber>
    </recommendedName>
</protein>
<dbReference type="InterPro" id="IPR051305">
    <property type="entry name" value="tRNA_2-thiouridylase_MnmA"/>
</dbReference>
<gene>
    <name evidence="12" type="ORF">HMPREF0647_03235</name>
</gene>
<evidence type="ECO:0000259" key="11">
    <source>
        <dbReference type="Pfam" id="PF20259"/>
    </source>
</evidence>
<sequence>MKIEEIKDKKIAVLLSGGVDSSVVVWEFARLGLHPDCYYIKIGPEEAEAWDCSSEEDLEMATAVCRRFECKLEVIDCHKEYWGQVTKYTMDKVKAGFTPNPDVMCNRLIKFGAFYEKKGYEYDLIATGHYAQTKWIDGKKWLCTSPDPVKDQTDFLAQIYDWQLQKAIFPIGHYEKNEVREIAEREHLINAKRKDSQGICFLGNIDYNEYVRRYLGENVGEIIELETGKKIGEHKGLWFHTIGQRKGLGLGGGPWFVIKKDVEKNILYVSHGYDPETAYKRKFKVCDLHWLTVSPSELEDSNGIILQNGCCSSFKHTLIPITFKIRHTPEYHQGYLEVLSEEGHLVEGSEALIHAQKKIHGVAPGQFCVIYDEEHERCFGSGEITV</sequence>
<comment type="catalytic activity">
    <reaction evidence="9">
        <text>S-sulfanyl-L-cysteinyl-[protein] + uridine(34) in tRNA + AH2 + ATP = 2-thiouridine(34) in tRNA + L-cysteinyl-[protein] + A + AMP + diphosphate + H(+)</text>
        <dbReference type="Rhea" id="RHEA:47032"/>
        <dbReference type="Rhea" id="RHEA-COMP:10131"/>
        <dbReference type="Rhea" id="RHEA-COMP:11726"/>
        <dbReference type="Rhea" id="RHEA-COMP:11727"/>
        <dbReference type="Rhea" id="RHEA-COMP:11728"/>
        <dbReference type="ChEBI" id="CHEBI:13193"/>
        <dbReference type="ChEBI" id="CHEBI:15378"/>
        <dbReference type="ChEBI" id="CHEBI:17499"/>
        <dbReference type="ChEBI" id="CHEBI:29950"/>
        <dbReference type="ChEBI" id="CHEBI:30616"/>
        <dbReference type="ChEBI" id="CHEBI:33019"/>
        <dbReference type="ChEBI" id="CHEBI:61963"/>
        <dbReference type="ChEBI" id="CHEBI:65315"/>
        <dbReference type="ChEBI" id="CHEBI:87170"/>
        <dbReference type="ChEBI" id="CHEBI:456215"/>
        <dbReference type="EC" id="2.8.1.13"/>
    </reaction>
</comment>
<dbReference type="InterPro" id="IPR046884">
    <property type="entry name" value="MnmA-like_central"/>
</dbReference>
<dbReference type="InterPro" id="IPR023382">
    <property type="entry name" value="MnmA-like_central_sf"/>
</dbReference>
<keyword evidence="3" id="KW-0808">Transferase</keyword>